<dbReference type="InterPro" id="IPR018873">
    <property type="entry name" value="KilA-N_DNA-bd_domain"/>
</dbReference>
<comment type="caution">
    <text evidence="2">The sequence shown here is derived from an EMBL/GenBank/DDBJ whole genome shotgun (WGS) entry which is preliminary data.</text>
</comment>
<gene>
    <name evidence="2" type="ORF">NCTC10913_01181</name>
</gene>
<dbReference type="RefSeq" id="WP_125148001.1">
    <property type="nucleotide sequence ID" value="NZ_UYIN01000001.1"/>
</dbReference>
<reference evidence="2 3" key="1">
    <citation type="submission" date="2018-11" db="EMBL/GenBank/DDBJ databases">
        <authorList>
            <consortium name="Pathogen Informatics"/>
        </authorList>
    </citation>
    <scope>NUCLEOTIDE SEQUENCE [LARGE SCALE GENOMIC DNA]</scope>
    <source>
        <strain evidence="2 3">NCTC10913</strain>
    </source>
</reference>
<name>A0ABY6SQR4_9CLOT</name>
<evidence type="ECO:0000259" key="1">
    <source>
        <dbReference type="Pfam" id="PF10543"/>
    </source>
</evidence>
<feature type="domain" description="KilA-N DNA-binding" evidence="1">
    <location>
        <begin position="7"/>
        <end position="91"/>
    </location>
</feature>
<protein>
    <submittedName>
        <fullName evidence="2">Anti-repressor</fullName>
    </submittedName>
</protein>
<evidence type="ECO:0000313" key="3">
    <source>
        <dbReference type="Proteomes" id="UP000277570"/>
    </source>
</evidence>
<dbReference type="Proteomes" id="UP000277570">
    <property type="component" value="Unassembled WGS sequence"/>
</dbReference>
<sequence length="207" mass="23820">MSKLIPLEFNKQRIMTTKVLAEQFGTEEGNIQKNFSNNEKRFSEGKHYYKLEGQTLKEFKNSLPNEIREPLKYAPVLYLWTDRGAARHAKILDTDEAWEIYEELEDNYFNPKKQQPLDNELATIDKVFGLLQGTNLMGAIVQAVVNVTVEQRVNTLNVLNEETKRVIIDQLEQKNIDLSNEGARILKEFNDNQAVIDMLGGSSNQIE</sequence>
<proteinExistence type="predicted"/>
<keyword evidence="3" id="KW-1185">Reference proteome</keyword>
<dbReference type="EMBL" id="UYIN01000001">
    <property type="protein sequence ID" value="VDG70499.1"/>
    <property type="molecule type" value="Genomic_DNA"/>
</dbReference>
<dbReference type="Pfam" id="PF10543">
    <property type="entry name" value="ORF6N"/>
    <property type="match status" value="1"/>
</dbReference>
<accession>A0ABY6SQR4</accession>
<evidence type="ECO:0000313" key="2">
    <source>
        <dbReference type="EMBL" id="VDG70499.1"/>
    </source>
</evidence>
<organism evidence="2 3">
    <name type="scientific">Clostridium carnis</name>
    <dbReference type="NCBI Taxonomy" id="1530"/>
    <lineage>
        <taxon>Bacteria</taxon>
        <taxon>Bacillati</taxon>
        <taxon>Bacillota</taxon>
        <taxon>Clostridia</taxon>
        <taxon>Eubacteriales</taxon>
        <taxon>Clostridiaceae</taxon>
        <taxon>Clostridium</taxon>
    </lineage>
</organism>